<dbReference type="InterPro" id="IPR017853">
    <property type="entry name" value="GH"/>
</dbReference>
<dbReference type="Proteomes" id="UP001500051">
    <property type="component" value="Unassembled WGS sequence"/>
</dbReference>
<comment type="catalytic activity">
    <reaction evidence="1">
        <text>Endohydrolysis of (1-&gt;4)-beta-D-glucosidic linkages in cellulose, lichenin and cereal beta-D-glucans.</text>
        <dbReference type="EC" id="3.2.1.4"/>
    </reaction>
</comment>
<sequence length="345" mass="37678">MIKAVAWFGMETPGCAPHGLWQIGLDDGLAQIASFGFTTIRLPFSNACLHGSTTDGIDARTNPELVGLTPLQLMDRVVARAKAHGLTVILDRHRPDSSSQSPLWYTAEVTEEQWIDDWRMLAGRYADDPTVIGVDLHNEPHGEACWGCGDRRRDWAAAATRAGNAVLAANPHLLVIIEGVEDSGDGGVTWWGGGLADVREHPVRLDVAHRVVYSPHDYPASVHPQSWFADPAYPANLPGRWDRTWGYLVTENIAPVLLGEFGTRLQTTSDGQWLATLVTYLDTKKISFAYWSFNPNSGDTGGLVTDDWVTPQRDKLEALRPLLGGGAPMPTQAAAAATDPRLELR</sequence>
<dbReference type="PANTHER" id="PTHR35923:SF2">
    <property type="entry name" value="ENDOGLUCANASE"/>
    <property type="match status" value="1"/>
</dbReference>
<keyword evidence="5" id="KW-0119">Carbohydrate metabolism</keyword>
<dbReference type="PANTHER" id="PTHR35923">
    <property type="entry name" value="MAJOR EXTRACELLULAR ENDOGLUCANASE"/>
    <property type="match status" value="1"/>
</dbReference>
<comment type="caution">
    <text evidence="11">The sequence shown here is derived from an EMBL/GenBank/DDBJ whole genome shotgun (WGS) entry which is preliminary data.</text>
</comment>
<feature type="domain" description="Glycoside hydrolase family 5" evidence="10">
    <location>
        <begin position="4"/>
        <end position="297"/>
    </location>
</feature>
<dbReference type="Gene3D" id="3.20.20.80">
    <property type="entry name" value="Glycosidases"/>
    <property type="match status" value="1"/>
</dbReference>
<keyword evidence="12" id="KW-1185">Reference proteome</keyword>
<evidence type="ECO:0000256" key="2">
    <source>
        <dbReference type="ARBA" id="ARBA00012601"/>
    </source>
</evidence>
<evidence type="ECO:0000256" key="4">
    <source>
        <dbReference type="ARBA" id="ARBA00023001"/>
    </source>
</evidence>
<keyword evidence="3 8" id="KW-0378">Hydrolase</keyword>
<reference evidence="12" key="1">
    <citation type="journal article" date="2019" name="Int. J. Syst. Evol. Microbiol.">
        <title>The Global Catalogue of Microorganisms (GCM) 10K type strain sequencing project: providing services to taxonomists for standard genome sequencing and annotation.</title>
        <authorList>
            <consortium name="The Broad Institute Genomics Platform"/>
            <consortium name="The Broad Institute Genome Sequencing Center for Infectious Disease"/>
            <person name="Wu L."/>
            <person name="Ma J."/>
        </authorList>
    </citation>
    <scope>NUCLEOTIDE SEQUENCE [LARGE SCALE GENOMIC DNA]</scope>
    <source>
        <strain evidence="12">JCM 16548</strain>
    </source>
</reference>
<gene>
    <name evidence="11" type="ORF">GCM10022204_08260</name>
</gene>
<dbReference type="PROSITE" id="PS00659">
    <property type="entry name" value="GLYCOSYL_HYDROL_F5"/>
    <property type="match status" value="1"/>
</dbReference>
<keyword evidence="6 8" id="KW-0326">Glycosidase</keyword>
<dbReference type="SUPFAM" id="SSF51445">
    <property type="entry name" value="(Trans)glycosidases"/>
    <property type="match status" value="1"/>
</dbReference>
<comment type="similarity">
    <text evidence="8">Belongs to the glycosyl hydrolase 5 (cellulase A) family.</text>
</comment>
<evidence type="ECO:0000259" key="10">
    <source>
        <dbReference type="Pfam" id="PF00150"/>
    </source>
</evidence>
<dbReference type="InterPro" id="IPR018087">
    <property type="entry name" value="Glyco_hydro_5_CS"/>
</dbReference>
<protein>
    <recommendedName>
        <fullName evidence="2">cellulase</fullName>
        <ecNumber evidence="2">3.2.1.4</ecNumber>
    </recommendedName>
</protein>
<keyword evidence="7" id="KW-0624">Polysaccharide degradation</keyword>
<dbReference type="InterPro" id="IPR001547">
    <property type="entry name" value="Glyco_hydro_5"/>
</dbReference>
<organism evidence="11 12">
    <name type="scientific">Microlunatus aurantiacus</name>
    <dbReference type="NCBI Taxonomy" id="446786"/>
    <lineage>
        <taxon>Bacteria</taxon>
        <taxon>Bacillati</taxon>
        <taxon>Actinomycetota</taxon>
        <taxon>Actinomycetes</taxon>
        <taxon>Propionibacteriales</taxon>
        <taxon>Propionibacteriaceae</taxon>
        <taxon>Microlunatus</taxon>
    </lineage>
</organism>
<proteinExistence type="inferred from homology"/>
<keyword evidence="4" id="KW-0136">Cellulose degradation</keyword>
<evidence type="ECO:0000313" key="11">
    <source>
        <dbReference type="EMBL" id="GAA3694826.1"/>
    </source>
</evidence>
<evidence type="ECO:0000256" key="6">
    <source>
        <dbReference type="ARBA" id="ARBA00023295"/>
    </source>
</evidence>
<dbReference type="Pfam" id="PF00150">
    <property type="entry name" value="Cellulase"/>
    <property type="match status" value="1"/>
</dbReference>
<evidence type="ECO:0000256" key="7">
    <source>
        <dbReference type="ARBA" id="ARBA00023326"/>
    </source>
</evidence>
<dbReference type="EMBL" id="BAAAYX010000002">
    <property type="protein sequence ID" value="GAA3694826.1"/>
    <property type="molecule type" value="Genomic_DNA"/>
</dbReference>
<name>A0ABP7CUI0_9ACTN</name>
<dbReference type="EC" id="3.2.1.4" evidence="2"/>
<accession>A0ABP7CUI0</accession>
<evidence type="ECO:0000256" key="8">
    <source>
        <dbReference type="RuleBase" id="RU361153"/>
    </source>
</evidence>
<evidence type="ECO:0000256" key="1">
    <source>
        <dbReference type="ARBA" id="ARBA00000966"/>
    </source>
</evidence>
<evidence type="ECO:0000256" key="9">
    <source>
        <dbReference type="SAM" id="MobiDB-lite"/>
    </source>
</evidence>
<evidence type="ECO:0000313" key="12">
    <source>
        <dbReference type="Proteomes" id="UP001500051"/>
    </source>
</evidence>
<feature type="region of interest" description="Disordered" evidence="9">
    <location>
        <begin position="322"/>
        <end position="345"/>
    </location>
</feature>
<evidence type="ECO:0000256" key="3">
    <source>
        <dbReference type="ARBA" id="ARBA00022801"/>
    </source>
</evidence>
<evidence type="ECO:0000256" key="5">
    <source>
        <dbReference type="ARBA" id="ARBA00023277"/>
    </source>
</evidence>